<comment type="caution">
    <text evidence="1">The sequence shown here is derived from an EMBL/GenBank/DDBJ whole genome shotgun (WGS) entry which is preliminary data.</text>
</comment>
<dbReference type="EMBL" id="ACVB02000026">
    <property type="protein sequence ID" value="EEX73647.1"/>
    <property type="molecule type" value="Genomic_DNA"/>
</dbReference>
<organism evidence="1 2">
    <name type="scientific">Leptotrichia hofstadii F0254</name>
    <dbReference type="NCBI Taxonomy" id="634994"/>
    <lineage>
        <taxon>Bacteria</taxon>
        <taxon>Fusobacteriati</taxon>
        <taxon>Fusobacteriota</taxon>
        <taxon>Fusobacteriia</taxon>
        <taxon>Fusobacteriales</taxon>
        <taxon>Leptotrichiaceae</taxon>
        <taxon>Leptotrichia</taxon>
    </lineage>
</organism>
<dbReference type="AlphaFoldDB" id="C9N0G0"/>
<gene>
    <name evidence="1" type="ORF">GCWU000323_02320</name>
</gene>
<proteinExistence type="predicted"/>
<name>C9N0G0_9FUSO</name>
<dbReference type="STRING" id="634994.GCWU000323_02320"/>
<accession>C9N0G0</accession>
<protein>
    <submittedName>
        <fullName evidence="1">Uncharacterized protein</fullName>
    </submittedName>
</protein>
<dbReference type="RefSeq" id="WP_006805618.1">
    <property type="nucleotide sequence ID" value="NZ_GG700633.1"/>
</dbReference>
<evidence type="ECO:0000313" key="1">
    <source>
        <dbReference type="EMBL" id="EEX73647.1"/>
    </source>
</evidence>
<sequence>MKRLFVSLSLPLFFAVNTELPAYTRAELIQDRLSKIGIRQDVIDETIKFQYDIRDEKTFFTEDGQENDNFLKLKEIYGKDERNETLGAVLVGAYMVGEKRTLRRQENT</sequence>
<dbReference type="Proteomes" id="UP000006233">
    <property type="component" value="Unassembled WGS sequence"/>
</dbReference>
<reference evidence="1 2" key="1">
    <citation type="submission" date="2009-09" db="EMBL/GenBank/DDBJ databases">
        <authorList>
            <person name="Weinstock G."/>
            <person name="Sodergren E."/>
            <person name="Clifton S."/>
            <person name="Fulton L."/>
            <person name="Fulton B."/>
            <person name="Courtney L."/>
            <person name="Fronick C."/>
            <person name="Harrison M."/>
            <person name="Strong C."/>
            <person name="Farmer C."/>
            <person name="Delahaunty K."/>
            <person name="Markovic C."/>
            <person name="Hall O."/>
            <person name="Minx P."/>
            <person name="Tomlinson C."/>
            <person name="Mitreva M."/>
            <person name="Nelson J."/>
            <person name="Hou S."/>
            <person name="Wollam A."/>
            <person name="Pepin K.H."/>
            <person name="Johnson M."/>
            <person name="Bhonagiri V."/>
            <person name="Nash W.E."/>
            <person name="Warren W."/>
            <person name="Chinwalla A."/>
            <person name="Mardis E.R."/>
            <person name="Wilson R.K."/>
        </authorList>
    </citation>
    <scope>NUCLEOTIDE SEQUENCE [LARGE SCALE GENOMIC DNA]</scope>
    <source>
        <strain evidence="1 2">F0254</strain>
    </source>
</reference>
<dbReference type="HOGENOM" id="CLU_2193675_0_0_0"/>
<evidence type="ECO:0000313" key="2">
    <source>
        <dbReference type="Proteomes" id="UP000006233"/>
    </source>
</evidence>